<dbReference type="InterPro" id="IPR001680">
    <property type="entry name" value="WD40_rpt"/>
</dbReference>
<keyword evidence="3" id="KW-0677">Repeat</keyword>
<dbReference type="PROSITE" id="PS50294">
    <property type="entry name" value="WD_REPEATS_REGION"/>
    <property type="match status" value="1"/>
</dbReference>
<dbReference type="PANTHER" id="PTHR22846">
    <property type="entry name" value="WD40 REPEAT PROTEIN"/>
    <property type="match status" value="1"/>
</dbReference>
<name>E4Y599_OIKDI</name>
<dbReference type="InterPro" id="IPR036322">
    <property type="entry name" value="WD40_repeat_dom_sf"/>
</dbReference>
<dbReference type="PANTHER" id="PTHR22846:SF2">
    <property type="entry name" value="F-BOX-LIKE_WD REPEAT-CONTAINING PROTEIN EBI"/>
    <property type="match status" value="1"/>
</dbReference>
<dbReference type="SUPFAM" id="SSF50978">
    <property type="entry name" value="WD40 repeat-like"/>
    <property type="match status" value="1"/>
</dbReference>
<evidence type="ECO:0000256" key="3">
    <source>
        <dbReference type="ARBA" id="ARBA00022737"/>
    </source>
</evidence>
<dbReference type="InterPro" id="IPR015943">
    <property type="entry name" value="WD40/YVTN_repeat-like_dom_sf"/>
</dbReference>
<dbReference type="InterPro" id="IPR045183">
    <property type="entry name" value="Ebi-like"/>
</dbReference>
<evidence type="ECO:0000256" key="4">
    <source>
        <dbReference type="ARBA" id="ARBA00023242"/>
    </source>
</evidence>
<feature type="repeat" description="WD" evidence="6">
    <location>
        <begin position="19"/>
        <end position="50"/>
    </location>
</feature>
<evidence type="ECO:0000256" key="6">
    <source>
        <dbReference type="PROSITE-ProRule" id="PRU00221"/>
    </source>
</evidence>
<evidence type="ECO:0000256" key="1">
    <source>
        <dbReference type="ARBA" id="ARBA00004123"/>
    </source>
</evidence>
<evidence type="ECO:0000313" key="7">
    <source>
        <dbReference type="EMBL" id="CBY43633.1"/>
    </source>
</evidence>
<dbReference type="AlphaFoldDB" id="E4Y599"/>
<dbReference type="GO" id="GO:0006357">
    <property type="term" value="P:regulation of transcription by RNA polymerase II"/>
    <property type="evidence" value="ECO:0007669"/>
    <property type="project" value="TreeGrafter"/>
</dbReference>
<evidence type="ECO:0000256" key="5">
    <source>
        <dbReference type="ARBA" id="ARBA00025741"/>
    </source>
</evidence>
<proteinExistence type="inferred from homology"/>
<organism evidence="7">
    <name type="scientific">Oikopleura dioica</name>
    <name type="common">Tunicate</name>
    <dbReference type="NCBI Taxonomy" id="34765"/>
    <lineage>
        <taxon>Eukaryota</taxon>
        <taxon>Metazoa</taxon>
        <taxon>Chordata</taxon>
        <taxon>Tunicata</taxon>
        <taxon>Appendicularia</taxon>
        <taxon>Copelata</taxon>
        <taxon>Oikopleuridae</taxon>
        <taxon>Oikopleura</taxon>
    </lineage>
</organism>
<accession>E4Y599</accession>
<evidence type="ECO:0000256" key="2">
    <source>
        <dbReference type="ARBA" id="ARBA00022574"/>
    </source>
</evidence>
<gene>
    <name evidence="7" type="ORF">GSOID_T00018738001</name>
</gene>
<dbReference type="EMBL" id="FN654285">
    <property type="protein sequence ID" value="CBY43633.1"/>
    <property type="molecule type" value="Genomic_DNA"/>
</dbReference>
<dbReference type="PROSITE" id="PS50082">
    <property type="entry name" value="WD_REPEATS_2"/>
    <property type="match status" value="1"/>
</dbReference>
<reference evidence="7" key="1">
    <citation type="journal article" date="2010" name="Science">
        <title>Plasticity of animal genome architecture unmasked by rapid evolution of a pelagic tunicate.</title>
        <authorList>
            <person name="Denoeud F."/>
            <person name="Henriet S."/>
            <person name="Mungpakdee S."/>
            <person name="Aury J.M."/>
            <person name="Da Silva C."/>
            <person name="Brinkmann H."/>
            <person name="Mikhaleva J."/>
            <person name="Olsen L.C."/>
            <person name="Jubin C."/>
            <person name="Canestro C."/>
            <person name="Bouquet J.M."/>
            <person name="Danks G."/>
            <person name="Poulain J."/>
            <person name="Campsteijn C."/>
            <person name="Adamski M."/>
            <person name="Cross I."/>
            <person name="Yadetie F."/>
            <person name="Muffato M."/>
            <person name="Louis A."/>
            <person name="Butcher S."/>
            <person name="Tsagkogeorga G."/>
            <person name="Konrad A."/>
            <person name="Singh S."/>
            <person name="Jensen M.F."/>
            <person name="Cong E.H."/>
            <person name="Eikeseth-Otteraa H."/>
            <person name="Noel B."/>
            <person name="Anthouard V."/>
            <person name="Porcel B.M."/>
            <person name="Kachouri-Lafond R."/>
            <person name="Nishino A."/>
            <person name="Ugolini M."/>
            <person name="Chourrout P."/>
            <person name="Nishida H."/>
            <person name="Aasland R."/>
            <person name="Huzurbazar S."/>
            <person name="Westhof E."/>
            <person name="Delsuc F."/>
            <person name="Lehrach H."/>
            <person name="Reinhardt R."/>
            <person name="Weissenbach J."/>
            <person name="Roy S.W."/>
            <person name="Artiguenave F."/>
            <person name="Postlethwait J.H."/>
            <person name="Manak J.R."/>
            <person name="Thompson E.M."/>
            <person name="Jaillon O."/>
            <person name="Du Pasquier L."/>
            <person name="Boudinot P."/>
            <person name="Liberles D.A."/>
            <person name="Volff J.N."/>
            <person name="Philippe H."/>
            <person name="Lenhard B."/>
            <person name="Roest Crollius H."/>
            <person name="Wincker P."/>
            <person name="Chourrout D."/>
        </authorList>
    </citation>
    <scope>NUCLEOTIDE SEQUENCE [LARGE SCALE GENOMIC DNA]</scope>
</reference>
<keyword evidence="4" id="KW-0539">Nucleus</keyword>
<protein>
    <submittedName>
        <fullName evidence="7">Uncharacterized protein</fullName>
    </submittedName>
</protein>
<dbReference type="Proteomes" id="UP000011014">
    <property type="component" value="Unassembled WGS sequence"/>
</dbReference>
<dbReference type="GO" id="GO:0003714">
    <property type="term" value="F:transcription corepressor activity"/>
    <property type="evidence" value="ECO:0007669"/>
    <property type="project" value="InterPro"/>
</dbReference>
<comment type="subcellular location">
    <subcellularLocation>
        <location evidence="1">Nucleus</location>
    </subcellularLocation>
</comment>
<dbReference type="SMART" id="SM00320">
    <property type="entry name" value="WD40"/>
    <property type="match status" value="1"/>
</dbReference>
<keyword evidence="2 6" id="KW-0853">WD repeat</keyword>
<comment type="similarity">
    <text evidence="5">Belongs to the WD repeat EBI family.</text>
</comment>
<sequence>MERSTSVINYFVDFQFQTFTGHENEVNAVKWDPSGELLASCSDDKTLKLWPKSTLSSGLQQVATRRFRTKICSWLLRALIRLCDFGTSRRGHSWRLAK</sequence>
<dbReference type="Pfam" id="PF00400">
    <property type="entry name" value="WD40"/>
    <property type="match status" value="1"/>
</dbReference>
<dbReference type="GO" id="GO:0000118">
    <property type="term" value="C:histone deacetylase complex"/>
    <property type="evidence" value="ECO:0007669"/>
    <property type="project" value="TreeGrafter"/>
</dbReference>
<dbReference type="Gene3D" id="2.130.10.10">
    <property type="entry name" value="YVTN repeat-like/Quinoprotein amine dehydrogenase"/>
    <property type="match status" value="1"/>
</dbReference>